<organism evidence="3 4">
    <name type="scientific">Talaromyces proteolyticus</name>
    <dbReference type="NCBI Taxonomy" id="1131652"/>
    <lineage>
        <taxon>Eukaryota</taxon>
        <taxon>Fungi</taxon>
        <taxon>Dikarya</taxon>
        <taxon>Ascomycota</taxon>
        <taxon>Pezizomycotina</taxon>
        <taxon>Eurotiomycetes</taxon>
        <taxon>Eurotiomycetidae</taxon>
        <taxon>Eurotiales</taxon>
        <taxon>Trichocomaceae</taxon>
        <taxon>Talaromyces</taxon>
        <taxon>Talaromyces sect. Bacilispori</taxon>
    </lineage>
</organism>
<comment type="caution">
    <text evidence="3">The sequence shown here is derived from an EMBL/GenBank/DDBJ whole genome shotgun (WGS) entry which is preliminary data.</text>
</comment>
<evidence type="ECO:0000259" key="2">
    <source>
        <dbReference type="PROSITE" id="PS51819"/>
    </source>
</evidence>
<reference evidence="3" key="1">
    <citation type="submission" date="2021-12" db="EMBL/GenBank/DDBJ databases">
        <title>Convergent genome expansion in fungi linked to evolution of root-endophyte symbiosis.</title>
        <authorList>
            <consortium name="DOE Joint Genome Institute"/>
            <person name="Ke Y.-H."/>
            <person name="Bonito G."/>
            <person name="Liao H.-L."/>
            <person name="Looney B."/>
            <person name="Rojas-Flechas A."/>
            <person name="Nash J."/>
            <person name="Hameed K."/>
            <person name="Schadt C."/>
            <person name="Martin F."/>
            <person name="Crous P.W."/>
            <person name="Miettinen O."/>
            <person name="Magnuson J.K."/>
            <person name="Labbe J."/>
            <person name="Jacobson D."/>
            <person name="Doktycz M.J."/>
            <person name="Veneault-Fourrey C."/>
            <person name="Kuo A."/>
            <person name="Mondo S."/>
            <person name="Calhoun S."/>
            <person name="Riley R."/>
            <person name="Ohm R."/>
            <person name="LaButti K."/>
            <person name="Andreopoulos B."/>
            <person name="Pangilinan J."/>
            <person name="Nolan M."/>
            <person name="Tritt A."/>
            <person name="Clum A."/>
            <person name="Lipzen A."/>
            <person name="Daum C."/>
            <person name="Barry K."/>
            <person name="Grigoriev I.V."/>
            <person name="Vilgalys R."/>
        </authorList>
    </citation>
    <scope>NUCLEOTIDE SEQUENCE</scope>
    <source>
        <strain evidence="3">PMI_201</strain>
    </source>
</reference>
<dbReference type="Proteomes" id="UP001201262">
    <property type="component" value="Unassembled WGS sequence"/>
</dbReference>
<evidence type="ECO:0000313" key="3">
    <source>
        <dbReference type="EMBL" id="KAH8704184.1"/>
    </source>
</evidence>
<dbReference type="GO" id="GO:0051213">
    <property type="term" value="F:dioxygenase activity"/>
    <property type="evidence" value="ECO:0007669"/>
    <property type="project" value="UniProtKB-KW"/>
</dbReference>
<keyword evidence="3" id="KW-0223">Dioxygenase</keyword>
<dbReference type="Pfam" id="PF00903">
    <property type="entry name" value="Glyoxalase"/>
    <property type="match status" value="1"/>
</dbReference>
<dbReference type="InterPro" id="IPR037523">
    <property type="entry name" value="VOC_core"/>
</dbReference>
<dbReference type="CDD" id="cd07253">
    <property type="entry name" value="GLOD5"/>
    <property type="match status" value="1"/>
</dbReference>
<dbReference type="Gene3D" id="3.10.180.10">
    <property type="entry name" value="2,3-Dihydroxybiphenyl 1,2-Dioxygenase, domain 1"/>
    <property type="match status" value="1"/>
</dbReference>
<protein>
    <submittedName>
        <fullName evidence="3">Glyoxalase/Bleomycin resistance protein/Dihydroxybiphenyl dioxygenase</fullName>
    </submittedName>
</protein>
<accession>A0AAD4L3Y5</accession>
<gene>
    <name evidence="3" type="ORF">BGW36DRAFT_423705</name>
</gene>
<dbReference type="SUPFAM" id="SSF54593">
    <property type="entry name" value="Glyoxalase/Bleomycin resistance protein/Dihydroxybiphenyl dioxygenase"/>
    <property type="match status" value="1"/>
</dbReference>
<dbReference type="EMBL" id="JAJTJA010000002">
    <property type="protein sequence ID" value="KAH8704184.1"/>
    <property type="molecule type" value="Genomic_DNA"/>
</dbReference>
<feature type="domain" description="VOC" evidence="2">
    <location>
        <begin position="18"/>
        <end position="146"/>
    </location>
</feature>
<dbReference type="AlphaFoldDB" id="A0AAD4L3Y5"/>
<evidence type="ECO:0000256" key="1">
    <source>
        <dbReference type="ARBA" id="ARBA00010363"/>
    </source>
</evidence>
<evidence type="ECO:0000313" key="4">
    <source>
        <dbReference type="Proteomes" id="UP001201262"/>
    </source>
</evidence>
<dbReference type="InterPro" id="IPR050383">
    <property type="entry name" value="GlyoxalaseI/FosfomycinResist"/>
</dbReference>
<name>A0AAD4L3Y5_9EURO</name>
<dbReference type="RefSeq" id="XP_046077202.1">
    <property type="nucleotide sequence ID" value="XM_046219865.1"/>
</dbReference>
<sequence>MSSNISLPSKSPVCTLVSLDHLVLTVRSLPETIKFYTEVLGMAHQSFTSPKDPDTTRHALLFGSQKINLHQAGKEFEPKALTALPGTADLCFLTNEDVSAVLSKLVERGIEVLEGGGIVNRTGARSPLRSVYVRDPDGNLIEISNPTV</sequence>
<dbReference type="InterPro" id="IPR029068">
    <property type="entry name" value="Glyas_Bleomycin-R_OHBP_Dase"/>
</dbReference>
<dbReference type="PANTHER" id="PTHR21366:SF14">
    <property type="entry name" value="GLYOXALASE DOMAIN-CONTAINING PROTEIN 5"/>
    <property type="match status" value="1"/>
</dbReference>
<comment type="similarity">
    <text evidence="1">Belongs to the glyoxalase I family.</text>
</comment>
<keyword evidence="4" id="KW-1185">Reference proteome</keyword>
<dbReference type="PROSITE" id="PS51819">
    <property type="entry name" value="VOC"/>
    <property type="match status" value="1"/>
</dbReference>
<dbReference type="InterPro" id="IPR004360">
    <property type="entry name" value="Glyas_Fos-R_dOase_dom"/>
</dbReference>
<proteinExistence type="inferred from homology"/>
<dbReference type="GeneID" id="70250152"/>
<keyword evidence="3" id="KW-0560">Oxidoreductase</keyword>
<dbReference type="PANTHER" id="PTHR21366">
    <property type="entry name" value="GLYOXALASE FAMILY PROTEIN"/>
    <property type="match status" value="1"/>
</dbReference>